<dbReference type="OrthoDB" id="6427745at2759"/>
<evidence type="ECO:0000313" key="1">
    <source>
        <dbReference type="EMBL" id="CAD7644892.1"/>
    </source>
</evidence>
<keyword evidence="2" id="KW-1185">Reference proteome</keyword>
<dbReference type="AlphaFoldDB" id="A0A7R9LNQ1"/>
<dbReference type="EMBL" id="CAJPVJ010001836">
    <property type="protein sequence ID" value="CAG2165376.1"/>
    <property type="molecule type" value="Genomic_DNA"/>
</dbReference>
<sequence>MWSRLKNREHEIKKVVSEPQSKVYEPIYVKPMVKATKEYETQVLEMSVPIVDDSISFGENENIYEKIGPKINDLNYASRSELKVSNDLINGNTSTTRTSSAPNMPKNPLYYEIL</sequence>
<reference evidence="1" key="1">
    <citation type="submission" date="2020-11" db="EMBL/GenBank/DDBJ databases">
        <authorList>
            <person name="Tran Van P."/>
        </authorList>
    </citation>
    <scope>NUCLEOTIDE SEQUENCE</scope>
</reference>
<organism evidence="1">
    <name type="scientific">Oppiella nova</name>
    <dbReference type="NCBI Taxonomy" id="334625"/>
    <lineage>
        <taxon>Eukaryota</taxon>
        <taxon>Metazoa</taxon>
        <taxon>Ecdysozoa</taxon>
        <taxon>Arthropoda</taxon>
        <taxon>Chelicerata</taxon>
        <taxon>Arachnida</taxon>
        <taxon>Acari</taxon>
        <taxon>Acariformes</taxon>
        <taxon>Sarcoptiformes</taxon>
        <taxon>Oribatida</taxon>
        <taxon>Brachypylina</taxon>
        <taxon>Oppioidea</taxon>
        <taxon>Oppiidae</taxon>
        <taxon>Oppiella</taxon>
    </lineage>
</organism>
<proteinExistence type="predicted"/>
<dbReference type="EMBL" id="OC916661">
    <property type="protein sequence ID" value="CAD7644892.1"/>
    <property type="molecule type" value="Genomic_DNA"/>
</dbReference>
<gene>
    <name evidence="1" type="ORF">ONB1V03_LOCUS4919</name>
</gene>
<dbReference type="Proteomes" id="UP000728032">
    <property type="component" value="Unassembled WGS sequence"/>
</dbReference>
<evidence type="ECO:0000313" key="2">
    <source>
        <dbReference type="Proteomes" id="UP000728032"/>
    </source>
</evidence>
<protein>
    <submittedName>
        <fullName evidence="1">Uncharacterized protein</fullName>
    </submittedName>
</protein>
<accession>A0A7R9LNQ1</accession>
<name>A0A7R9LNQ1_9ACAR</name>